<dbReference type="EMBL" id="CP133620">
    <property type="protein sequence ID" value="WMV45862.1"/>
    <property type="molecule type" value="Genomic_DNA"/>
</dbReference>
<accession>A0AAF0UGV6</accession>
<proteinExistence type="predicted"/>
<dbReference type="AlphaFoldDB" id="A0AAF0UGV6"/>
<dbReference type="Proteomes" id="UP001234989">
    <property type="component" value="Chromosome 9"/>
</dbReference>
<keyword evidence="2" id="KW-1185">Reference proteome</keyword>
<gene>
    <name evidence="1" type="ORF">MTR67_039247</name>
</gene>
<organism evidence="1 2">
    <name type="scientific">Solanum verrucosum</name>
    <dbReference type="NCBI Taxonomy" id="315347"/>
    <lineage>
        <taxon>Eukaryota</taxon>
        <taxon>Viridiplantae</taxon>
        <taxon>Streptophyta</taxon>
        <taxon>Embryophyta</taxon>
        <taxon>Tracheophyta</taxon>
        <taxon>Spermatophyta</taxon>
        <taxon>Magnoliopsida</taxon>
        <taxon>eudicotyledons</taxon>
        <taxon>Gunneridae</taxon>
        <taxon>Pentapetalae</taxon>
        <taxon>asterids</taxon>
        <taxon>lamiids</taxon>
        <taxon>Solanales</taxon>
        <taxon>Solanaceae</taxon>
        <taxon>Solanoideae</taxon>
        <taxon>Solaneae</taxon>
        <taxon>Solanum</taxon>
    </lineage>
</organism>
<reference evidence="1" key="1">
    <citation type="submission" date="2023-08" db="EMBL/GenBank/DDBJ databases">
        <title>A de novo genome assembly of Solanum verrucosum Schlechtendal, a Mexican diploid species geographically isolated from the other diploid A-genome species in potato relatives.</title>
        <authorList>
            <person name="Hosaka K."/>
        </authorList>
    </citation>
    <scope>NUCLEOTIDE SEQUENCE</scope>
    <source>
        <tissue evidence="1">Young leaves</tissue>
    </source>
</reference>
<protein>
    <submittedName>
        <fullName evidence="1">Uncharacterized protein</fullName>
    </submittedName>
</protein>
<sequence length="54" mass="6215">MTFHPQTDGLSFKYCMAPFEALYGRSFWSPIDWFGISEVDLIGPKLVQEAMEKV</sequence>
<evidence type="ECO:0000313" key="2">
    <source>
        <dbReference type="Proteomes" id="UP001234989"/>
    </source>
</evidence>
<name>A0AAF0UGV6_SOLVR</name>
<evidence type="ECO:0000313" key="1">
    <source>
        <dbReference type="EMBL" id="WMV45862.1"/>
    </source>
</evidence>